<gene>
    <name evidence="1" type="ORF">PXEA_LOCUS19438</name>
</gene>
<accession>A0A448X276</accession>
<dbReference type="EMBL" id="CAAALY010077458">
    <property type="protein sequence ID" value="VEL25998.1"/>
    <property type="molecule type" value="Genomic_DNA"/>
</dbReference>
<comment type="caution">
    <text evidence="1">The sequence shown here is derived from an EMBL/GenBank/DDBJ whole genome shotgun (WGS) entry which is preliminary data.</text>
</comment>
<proteinExistence type="predicted"/>
<organism evidence="1 2">
    <name type="scientific">Protopolystoma xenopodis</name>
    <dbReference type="NCBI Taxonomy" id="117903"/>
    <lineage>
        <taxon>Eukaryota</taxon>
        <taxon>Metazoa</taxon>
        <taxon>Spiralia</taxon>
        <taxon>Lophotrochozoa</taxon>
        <taxon>Platyhelminthes</taxon>
        <taxon>Monogenea</taxon>
        <taxon>Polyopisthocotylea</taxon>
        <taxon>Polystomatidea</taxon>
        <taxon>Polystomatidae</taxon>
        <taxon>Protopolystoma</taxon>
    </lineage>
</organism>
<evidence type="ECO:0000313" key="2">
    <source>
        <dbReference type="Proteomes" id="UP000784294"/>
    </source>
</evidence>
<evidence type="ECO:0000313" key="1">
    <source>
        <dbReference type="EMBL" id="VEL25998.1"/>
    </source>
</evidence>
<name>A0A448X276_9PLAT</name>
<protein>
    <submittedName>
        <fullName evidence="1">Uncharacterized protein</fullName>
    </submittedName>
</protein>
<sequence>MCSCGAHFGRSSVMHQLGEVDETSRSANRTARSGCPDVAVYLCSDWPVQRPRLPAASQSDERAAVRQA</sequence>
<keyword evidence="2" id="KW-1185">Reference proteome</keyword>
<reference evidence="1" key="1">
    <citation type="submission" date="2018-11" db="EMBL/GenBank/DDBJ databases">
        <authorList>
            <consortium name="Pathogen Informatics"/>
        </authorList>
    </citation>
    <scope>NUCLEOTIDE SEQUENCE</scope>
</reference>
<dbReference type="Proteomes" id="UP000784294">
    <property type="component" value="Unassembled WGS sequence"/>
</dbReference>
<dbReference type="AlphaFoldDB" id="A0A448X276"/>